<proteinExistence type="predicted"/>
<dbReference type="Proteomes" id="UP000067626">
    <property type="component" value="Chromosome"/>
</dbReference>
<organism evidence="3 4">
    <name type="scientific">Chondromyces crocatus</name>
    <dbReference type="NCBI Taxonomy" id="52"/>
    <lineage>
        <taxon>Bacteria</taxon>
        <taxon>Pseudomonadati</taxon>
        <taxon>Myxococcota</taxon>
        <taxon>Polyangia</taxon>
        <taxon>Polyangiales</taxon>
        <taxon>Polyangiaceae</taxon>
        <taxon>Chondromyces</taxon>
    </lineage>
</organism>
<keyword evidence="4" id="KW-1185">Reference proteome</keyword>
<dbReference type="InterPro" id="IPR036280">
    <property type="entry name" value="Multihaem_cyt_sf"/>
</dbReference>
<evidence type="ECO:0000313" key="4">
    <source>
        <dbReference type="Proteomes" id="UP000067626"/>
    </source>
</evidence>
<dbReference type="InterPro" id="IPR023155">
    <property type="entry name" value="Cyt_c-552/4"/>
</dbReference>
<name>A0A0K1ELQ8_CHOCO</name>
<dbReference type="OrthoDB" id="9814800at2"/>
<dbReference type="SUPFAM" id="SSF48695">
    <property type="entry name" value="Multiheme cytochromes"/>
    <property type="match status" value="1"/>
</dbReference>
<evidence type="ECO:0000313" key="3">
    <source>
        <dbReference type="EMBL" id="AKT41592.1"/>
    </source>
</evidence>
<reference evidence="3 4" key="1">
    <citation type="submission" date="2015-07" db="EMBL/GenBank/DDBJ databases">
        <title>Genome analysis of myxobacterium Chondromyces crocatus Cm c5 reveals a high potential for natural compound synthesis and the genetic basis for the loss of fruiting body formation.</title>
        <authorList>
            <person name="Zaburannyi N."/>
            <person name="Bunk B."/>
            <person name="Maier J."/>
            <person name="Overmann J."/>
            <person name="Mueller R."/>
        </authorList>
    </citation>
    <scope>NUCLEOTIDE SEQUENCE [LARGE SCALE GENOMIC DNA]</scope>
    <source>
        <strain evidence="3 4">Cm c5</strain>
    </source>
</reference>
<dbReference type="EMBL" id="CP012159">
    <property type="protein sequence ID" value="AKT41592.1"/>
    <property type="molecule type" value="Genomic_DNA"/>
</dbReference>
<feature type="compositionally biased region" description="Basic and acidic residues" evidence="1">
    <location>
        <begin position="1"/>
        <end position="17"/>
    </location>
</feature>
<sequence length="492" mass="53321">MRSLPRHETPRFHDHARVGMSETEQTLGVTVILDYGGNESTGRSMGRRWTAALLLFSSACDGGDQPAPEYLDAEALLDPQSCASCHPAQMREWSGSMHAYASDDPVFLALNARGQRETGGELGNFCVQCHAPMAVLSGATTDGLNLQELPQHQKGITCYFCHSVDAVLGTHNNPLRLANDGVMRGGIPDPIAAAPHRSAYSPLHDRKNPASADLCGSCHDVVTPAGVFLERTYAEWQASLFAKPGRTTQLTCGQCHMEGREGPASTVAGSPMRLLHDHAAPAVDVAMIPFPERETQRALVQNALDKSLLASLCVRPLAGGVEAVLSLDNAFGGHAFTSGAAHNRRAWAEVVAYAGGQVIYESGVIPQGQPVAASTDPDLWRIQEDAVDAQGNKTYMFWDIARTTNTLLPPAVTNDPTDPAFYHQVEKTYRIPNVIPDRITVRVHIRPMDFDLIDTLVESGDLDPAIRSELPTFTLRNTEVTWTPDRGFVCVP</sequence>
<gene>
    <name evidence="3" type="ORF">CMC5_057990</name>
</gene>
<dbReference type="Pfam" id="PF13435">
    <property type="entry name" value="Cytochrome_C554"/>
    <property type="match status" value="1"/>
</dbReference>
<feature type="region of interest" description="Disordered" evidence="1">
    <location>
        <begin position="1"/>
        <end position="20"/>
    </location>
</feature>
<dbReference type="AlphaFoldDB" id="A0A0K1ELQ8"/>
<dbReference type="STRING" id="52.CMC5_057990"/>
<dbReference type="Gene3D" id="1.10.1130.10">
    <property type="entry name" value="Flavocytochrome C3, Chain A"/>
    <property type="match status" value="1"/>
</dbReference>
<accession>A0A0K1ELQ8</accession>
<feature type="domain" description="Cytochrome c-552/4" evidence="2">
    <location>
        <begin position="81"/>
        <end position="163"/>
    </location>
</feature>
<protein>
    <recommendedName>
        <fullName evidence="2">Cytochrome c-552/4 domain-containing protein</fullName>
    </recommendedName>
</protein>
<evidence type="ECO:0000259" key="2">
    <source>
        <dbReference type="Pfam" id="PF13435"/>
    </source>
</evidence>
<evidence type="ECO:0000256" key="1">
    <source>
        <dbReference type="SAM" id="MobiDB-lite"/>
    </source>
</evidence>
<dbReference type="KEGG" id="ccro:CMC5_057990"/>